<proteinExistence type="predicted"/>
<keyword evidence="3" id="KW-1185">Reference proteome</keyword>
<sequence>MTQPVDALRPRIPGWGIELEDGWREEHELDPQDLAAPWALEERMSDPAHEHSIEHPQLPPVFGTAQPLHGLSGRIRRIAYARYSEGKLRHWLLLVLGDRVESIGAHVRSLASRHPDNPITQTGVLGERSRRPVGSRIGRGRIDLRHAWMDPIIVVGPWVLAGVLAVRALGSLTRRR</sequence>
<evidence type="ECO:0000313" key="3">
    <source>
        <dbReference type="Proteomes" id="UP001142462"/>
    </source>
</evidence>
<name>A0A9W6H4J2_9MICO</name>
<dbReference type="AlphaFoldDB" id="A0A9W6H4J2"/>
<accession>A0A9W6H4J2</accession>
<keyword evidence="1" id="KW-1133">Transmembrane helix</keyword>
<evidence type="ECO:0000313" key="2">
    <source>
        <dbReference type="EMBL" id="GLJ62415.1"/>
    </source>
</evidence>
<protein>
    <submittedName>
        <fullName evidence="2">Uncharacterized protein</fullName>
    </submittedName>
</protein>
<reference evidence="2" key="2">
    <citation type="submission" date="2023-01" db="EMBL/GenBank/DDBJ databases">
        <authorList>
            <person name="Sun Q."/>
            <person name="Evtushenko L."/>
        </authorList>
    </citation>
    <scope>NUCLEOTIDE SEQUENCE</scope>
    <source>
        <strain evidence="2">VKM Ac-1020</strain>
    </source>
</reference>
<gene>
    <name evidence="2" type="ORF">GCM10017576_25450</name>
</gene>
<dbReference type="Proteomes" id="UP001142462">
    <property type="component" value="Unassembled WGS sequence"/>
</dbReference>
<dbReference type="EMBL" id="BSEJ01000013">
    <property type="protein sequence ID" value="GLJ62415.1"/>
    <property type="molecule type" value="Genomic_DNA"/>
</dbReference>
<keyword evidence="1" id="KW-0812">Transmembrane</keyword>
<feature type="transmembrane region" description="Helical" evidence="1">
    <location>
        <begin position="148"/>
        <end position="170"/>
    </location>
</feature>
<reference evidence="2" key="1">
    <citation type="journal article" date="2014" name="Int. J. Syst. Evol. Microbiol.">
        <title>Complete genome sequence of Corynebacterium casei LMG S-19264T (=DSM 44701T), isolated from a smear-ripened cheese.</title>
        <authorList>
            <consortium name="US DOE Joint Genome Institute (JGI-PGF)"/>
            <person name="Walter F."/>
            <person name="Albersmeier A."/>
            <person name="Kalinowski J."/>
            <person name="Ruckert C."/>
        </authorList>
    </citation>
    <scope>NUCLEOTIDE SEQUENCE</scope>
    <source>
        <strain evidence="2">VKM Ac-1020</strain>
    </source>
</reference>
<keyword evidence="1" id="KW-0472">Membrane</keyword>
<evidence type="ECO:0000256" key="1">
    <source>
        <dbReference type="SAM" id="Phobius"/>
    </source>
</evidence>
<organism evidence="2 3">
    <name type="scientific">Microbacterium barkeri</name>
    <dbReference type="NCBI Taxonomy" id="33917"/>
    <lineage>
        <taxon>Bacteria</taxon>
        <taxon>Bacillati</taxon>
        <taxon>Actinomycetota</taxon>
        <taxon>Actinomycetes</taxon>
        <taxon>Micrococcales</taxon>
        <taxon>Microbacteriaceae</taxon>
        <taxon>Microbacterium</taxon>
    </lineage>
</organism>
<comment type="caution">
    <text evidence="2">The sequence shown here is derived from an EMBL/GenBank/DDBJ whole genome shotgun (WGS) entry which is preliminary data.</text>
</comment>
<dbReference type="RefSeq" id="WP_271174109.1">
    <property type="nucleotide sequence ID" value="NZ_BSEJ01000013.1"/>
</dbReference>